<dbReference type="EMBL" id="JAWZYT010005321">
    <property type="protein sequence ID" value="KAK4290944.1"/>
    <property type="molecule type" value="Genomic_DNA"/>
</dbReference>
<keyword evidence="3" id="KW-1185">Reference proteome</keyword>
<protein>
    <submittedName>
        <fullName evidence="2">Uncharacterized protein</fullName>
    </submittedName>
</protein>
<evidence type="ECO:0000313" key="3">
    <source>
        <dbReference type="Proteomes" id="UP001292094"/>
    </source>
</evidence>
<feature type="compositionally biased region" description="Low complexity" evidence="1">
    <location>
        <begin position="25"/>
        <end position="41"/>
    </location>
</feature>
<feature type="region of interest" description="Disordered" evidence="1">
    <location>
        <begin position="67"/>
        <end position="88"/>
    </location>
</feature>
<sequence>MHISNEFQRLPHKTLFHPLPPQHPAPLTTSHPHPPTSTSHPHPYHHPDRLSFFPSFCPVGLIKEEASRVRSKAPIHPSPACHKPTMSF</sequence>
<feature type="region of interest" description="Disordered" evidence="1">
    <location>
        <begin position="1"/>
        <end position="46"/>
    </location>
</feature>
<organism evidence="2 3">
    <name type="scientific">Petrolisthes manimaculis</name>
    <dbReference type="NCBI Taxonomy" id="1843537"/>
    <lineage>
        <taxon>Eukaryota</taxon>
        <taxon>Metazoa</taxon>
        <taxon>Ecdysozoa</taxon>
        <taxon>Arthropoda</taxon>
        <taxon>Crustacea</taxon>
        <taxon>Multicrustacea</taxon>
        <taxon>Malacostraca</taxon>
        <taxon>Eumalacostraca</taxon>
        <taxon>Eucarida</taxon>
        <taxon>Decapoda</taxon>
        <taxon>Pleocyemata</taxon>
        <taxon>Anomura</taxon>
        <taxon>Galatheoidea</taxon>
        <taxon>Porcellanidae</taxon>
        <taxon>Petrolisthes</taxon>
    </lineage>
</organism>
<accession>A0AAE1TPM5</accession>
<gene>
    <name evidence="2" type="ORF">Pmani_036198</name>
</gene>
<name>A0AAE1TPM5_9EUCA</name>
<dbReference type="AlphaFoldDB" id="A0AAE1TPM5"/>
<evidence type="ECO:0000313" key="2">
    <source>
        <dbReference type="EMBL" id="KAK4290944.1"/>
    </source>
</evidence>
<dbReference type="Proteomes" id="UP001292094">
    <property type="component" value="Unassembled WGS sequence"/>
</dbReference>
<evidence type="ECO:0000256" key="1">
    <source>
        <dbReference type="SAM" id="MobiDB-lite"/>
    </source>
</evidence>
<proteinExistence type="predicted"/>
<reference evidence="2" key="1">
    <citation type="submission" date="2023-11" db="EMBL/GenBank/DDBJ databases">
        <title>Genome assemblies of two species of porcelain crab, Petrolisthes cinctipes and Petrolisthes manimaculis (Anomura: Porcellanidae).</title>
        <authorList>
            <person name="Angst P."/>
        </authorList>
    </citation>
    <scope>NUCLEOTIDE SEQUENCE</scope>
    <source>
        <strain evidence="2">PB745_02</strain>
        <tissue evidence="2">Gill</tissue>
    </source>
</reference>
<comment type="caution">
    <text evidence="2">The sequence shown here is derived from an EMBL/GenBank/DDBJ whole genome shotgun (WGS) entry which is preliminary data.</text>
</comment>